<dbReference type="Proteomes" id="UP000324222">
    <property type="component" value="Unassembled WGS sequence"/>
</dbReference>
<dbReference type="EMBL" id="VSRR010010629">
    <property type="protein sequence ID" value="MPC52115.1"/>
    <property type="molecule type" value="Genomic_DNA"/>
</dbReference>
<comment type="caution">
    <text evidence="2">The sequence shown here is derived from an EMBL/GenBank/DDBJ whole genome shotgun (WGS) entry which is preliminary data.</text>
</comment>
<reference evidence="2 3" key="1">
    <citation type="submission" date="2019-05" db="EMBL/GenBank/DDBJ databases">
        <title>Another draft genome of Portunus trituberculatus and its Hox gene families provides insights of decapod evolution.</title>
        <authorList>
            <person name="Jeong J.-H."/>
            <person name="Song I."/>
            <person name="Kim S."/>
            <person name="Choi T."/>
            <person name="Kim D."/>
            <person name="Ryu S."/>
            <person name="Kim W."/>
        </authorList>
    </citation>
    <scope>NUCLEOTIDE SEQUENCE [LARGE SCALE GENOMIC DNA]</scope>
    <source>
        <tissue evidence="2">Muscle</tissue>
    </source>
</reference>
<protein>
    <submittedName>
        <fullName evidence="2">Uncharacterized protein</fullName>
    </submittedName>
</protein>
<sequence>MEEARERRKSDRMAEINVRKREEGEHEEGNHTFDRGPQTHDISRRTDLTDLGILRVFAFYVATDRPNSCHCLCS</sequence>
<gene>
    <name evidence="2" type="ORF">E2C01_045976</name>
</gene>
<organism evidence="2 3">
    <name type="scientific">Portunus trituberculatus</name>
    <name type="common">Swimming crab</name>
    <name type="synonym">Neptunus trituberculatus</name>
    <dbReference type="NCBI Taxonomy" id="210409"/>
    <lineage>
        <taxon>Eukaryota</taxon>
        <taxon>Metazoa</taxon>
        <taxon>Ecdysozoa</taxon>
        <taxon>Arthropoda</taxon>
        <taxon>Crustacea</taxon>
        <taxon>Multicrustacea</taxon>
        <taxon>Malacostraca</taxon>
        <taxon>Eumalacostraca</taxon>
        <taxon>Eucarida</taxon>
        <taxon>Decapoda</taxon>
        <taxon>Pleocyemata</taxon>
        <taxon>Brachyura</taxon>
        <taxon>Eubrachyura</taxon>
        <taxon>Portunoidea</taxon>
        <taxon>Portunidae</taxon>
        <taxon>Portuninae</taxon>
        <taxon>Portunus</taxon>
    </lineage>
</organism>
<name>A0A5B7G3U2_PORTR</name>
<accession>A0A5B7G3U2</accession>
<feature type="region of interest" description="Disordered" evidence="1">
    <location>
        <begin position="1"/>
        <end position="42"/>
    </location>
</feature>
<evidence type="ECO:0000313" key="2">
    <source>
        <dbReference type="EMBL" id="MPC52115.1"/>
    </source>
</evidence>
<keyword evidence="3" id="KW-1185">Reference proteome</keyword>
<proteinExistence type="predicted"/>
<evidence type="ECO:0000313" key="3">
    <source>
        <dbReference type="Proteomes" id="UP000324222"/>
    </source>
</evidence>
<dbReference type="AlphaFoldDB" id="A0A5B7G3U2"/>
<evidence type="ECO:0000256" key="1">
    <source>
        <dbReference type="SAM" id="MobiDB-lite"/>
    </source>
</evidence>